<dbReference type="AlphaFoldDB" id="A0A1P8AGE9"/>
<dbReference type="GO" id="GO:0008137">
    <property type="term" value="F:NADH dehydrogenase (ubiquinone) activity"/>
    <property type="evidence" value="ECO:0007669"/>
    <property type="project" value="UniProtKB-EC"/>
</dbReference>
<comment type="function">
    <text evidence="1">Core subunit of the mitochondrial membrane respiratory chain NADH dehydrogenase (Complex I) that is believed to belong to the minimal assembly required for catalysis. Complex I functions in the transfer of electrons from NADH to the respiratory chain. The immediate electron acceptor for the enzyme is believed to be ubiquinone.</text>
</comment>
<dbReference type="PROSITE" id="PS00668">
    <property type="entry name" value="COMPLEX1_ND1_2"/>
    <property type="match status" value="1"/>
</dbReference>
<evidence type="ECO:0000256" key="7">
    <source>
        <dbReference type="ARBA" id="ARBA00022989"/>
    </source>
</evidence>
<evidence type="ECO:0000256" key="1">
    <source>
        <dbReference type="ARBA" id="ARBA00003257"/>
    </source>
</evidence>
<feature type="transmembrane region" description="Helical" evidence="12">
    <location>
        <begin position="6"/>
        <end position="24"/>
    </location>
</feature>
<keyword evidence="6 10" id="KW-0812">Transmembrane</keyword>
<reference evidence="13" key="1">
    <citation type="journal article" date="2019" name="Ticks Tick Borne Dis.">
        <title>Argasid and ixodid systematics: Implications for soft tick evolution and systematics, with a new argasid species list.</title>
        <authorList>
            <person name="Mans B.J."/>
            <person name="Featherston J."/>
            <person name="Kvas M."/>
            <person name="Pillay K.A."/>
            <person name="de Klerk D.G."/>
            <person name="Pienaar R."/>
            <person name="de Castro M.H."/>
            <person name="Schwan T.G."/>
            <person name="Lopez J.E."/>
            <person name="Teel P."/>
            <person name="Perez de Leon A.A."/>
            <person name="Sonenshine D.E."/>
            <person name="Egekwu N.I."/>
            <person name="Bakkes D.K."/>
            <person name="Heyne H."/>
            <person name="Kanduma E.G."/>
            <person name="Nyangiwe N."/>
            <person name="Bouattour A."/>
            <person name="Latif A.A."/>
        </authorList>
    </citation>
    <scope>NUCLEOTIDE SEQUENCE</scope>
    <source>
        <strain evidence="13">1</strain>
        <strain evidence="14">2</strain>
    </source>
</reference>
<dbReference type="PANTHER" id="PTHR11432:SF3">
    <property type="entry name" value="NADH-UBIQUINONE OXIDOREDUCTASE CHAIN 1"/>
    <property type="match status" value="1"/>
</dbReference>
<feature type="transmembrane region" description="Helical" evidence="12">
    <location>
        <begin position="215"/>
        <end position="234"/>
    </location>
</feature>
<dbReference type="HAMAP" id="MF_01350">
    <property type="entry name" value="NDH1_NuoH"/>
    <property type="match status" value="1"/>
</dbReference>
<dbReference type="GO" id="GO:0005743">
    <property type="term" value="C:mitochondrial inner membrane"/>
    <property type="evidence" value="ECO:0007669"/>
    <property type="project" value="UniProtKB-SubCell"/>
</dbReference>
<evidence type="ECO:0000256" key="12">
    <source>
        <dbReference type="SAM" id="Phobius"/>
    </source>
</evidence>
<name>A0A1P8AGE9_9ACAR</name>
<feature type="transmembrane region" description="Helical" evidence="12">
    <location>
        <begin position="275"/>
        <end position="301"/>
    </location>
</feature>
<dbReference type="EC" id="7.1.1.2" evidence="11"/>
<feature type="transmembrane region" description="Helical" evidence="12">
    <location>
        <begin position="241"/>
        <end position="263"/>
    </location>
</feature>
<geneLocation type="mitochondrion" evidence="13"/>
<comment type="similarity">
    <text evidence="3 10">Belongs to the complex I subunit 1 family.</text>
</comment>
<keyword evidence="7 12" id="KW-1133">Transmembrane helix</keyword>
<dbReference type="GO" id="GO:0003954">
    <property type="term" value="F:NADH dehydrogenase activity"/>
    <property type="evidence" value="ECO:0007669"/>
    <property type="project" value="TreeGrafter"/>
</dbReference>
<feature type="transmembrane region" description="Helical" evidence="12">
    <location>
        <begin position="101"/>
        <end position="123"/>
    </location>
</feature>
<dbReference type="EMBL" id="KR907236">
    <property type="protein sequence ID" value="AMX74104.1"/>
    <property type="molecule type" value="Genomic_DNA"/>
</dbReference>
<comment type="catalytic activity">
    <reaction evidence="11">
        <text>a ubiquinone + NADH + 5 H(+)(in) = a ubiquinol + NAD(+) + 4 H(+)(out)</text>
        <dbReference type="Rhea" id="RHEA:29091"/>
        <dbReference type="Rhea" id="RHEA-COMP:9565"/>
        <dbReference type="Rhea" id="RHEA-COMP:9566"/>
        <dbReference type="ChEBI" id="CHEBI:15378"/>
        <dbReference type="ChEBI" id="CHEBI:16389"/>
        <dbReference type="ChEBI" id="CHEBI:17976"/>
        <dbReference type="ChEBI" id="CHEBI:57540"/>
        <dbReference type="ChEBI" id="CHEBI:57945"/>
        <dbReference type="EC" id="7.1.1.2"/>
    </reaction>
</comment>
<evidence type="ECO:0000313" key="13">
    <source>
        <dbReference type="EMBL" id="AMX74104.1"/>
    </source>
</evidence>
<keyword evidence="10" id="KW-0520">NAD</keyword>
<feature type="transmembrane region" description="Helical" evidence="12">
    <location>
        <begin position="135"/>
        <end position="158"/>
    </location>
</feature>
<evidence type="ECO:0000256" key="3">
    <source>
        <dbReference type="ARBA" id="ARBA00010535"/>
    </source>
</evidence>
<dbReference type="InterPro" id="IPR018086">
    <property type="entry name" value="NADH_UbQ_OxRdtase_su1_CS"/>
</dbReference>
<evidence type="ECO:0000256" key="11">
    <source>
        <dbReference type="RuleBase" id="RU000473"/>
    </source>
</evidence>
<accession>A0A1P8AGE9</accession>
<comment type="subcellular location">
    <subcellularLocation>
        <location evidence="10">Mitochondrion inner membrane</location>
        <topology evidence="10">Multi-pass membrane protein</topology>
    </subcellularLocation>
    <subcellularLocation>
        <location evidence="2">Mitochondrion membrane</location>
        <topology evidence="2">Multi-pass membrane protein</topology>
    </subcellularLocation>
</comment>
<organism evidence="13">
    <name type="scientific">Chiropterargas boueti</name>
    <dbReference type="NCBI Taxonomy" id="1827022"/>
    <lineage>
        <taxon>Eukaryota</taxon>
        <taxon>Metazoa</taxon>
        <taxon>Ecdysozoa</taxon>
        <taxon>Arthropoda</taxon>
        <taxon>Chelicerata</taxon>
        <taxon>Arachnida</taxon>
        <taxon>Acari</taxon>
        <taxon>Parasitiformes</taxon>
        <taxon>Ixodida</taxon>
        <taxon>Ixodoidea</taxon>
        <taxon>Argasidae</taxon>
        <taxon>Ornithodorinae</taxon>
        <taxon>Chiropterargas</taxon>
    </lineage>
</organism>
<gene>
    <name evidence="13" type="primary">ND1</name>
</gene>
<proteinExistence type="inferred from homology"/>
<evidence type="ECO:0000313" key="14">
    <source>
        <dbReference type="EMBL" id="AMX74117.1"/>
    </source>
</evidence>
<dbReference type="PANTHER" id="PTHR11432">
    <property type="entry name" value="NADH DEHYDROGENASE SUBUNIT 1"/>
    <property type="match status" value="1"/>
</dbReference>
<dbReference type="Pfam" id="PF00146">
    <property type="entry name" value="NADHdh"/>
    <property type="match status" value="1"/>
</dbReference>
<evidence type="ECO:0000256" key="6">
    <source>
        <dbReference type="ARBA" id="ARBA00022692"/>
    </source>
</evidence>
<dbReference type="EMBL" id="KR907239">
    <property type="protein sequence ID" value="AMX74117.1"/>
    <property type="molecule type" value="Genomic_DNA"/>
</dbReference>
<dbReference type="InterPro" id="IPR001694">
    <property type="entry name" value="NADH_UbQ_OxRdtase_su1/FPO"/>
</dbReference>
<evidence type="ECO:0000256" key="4">
    <source>
        <dbReference type="ARBA" id="ARBA00021009"/>
    </source>
</evidence>
<evidence type="ECO:0000256" key="2">
    <source>
        <dbReference type="ARBA" id="ARBA00004225"/>
    </source>
</evidence>
<keyword evidence="11 13" id="KW-0496">Mitochondrion</keyword>
<sequence length="317" mass="37138">MNIIMYMFLVIFLMVSIAFFTLMERKVLGYIHIRKGPVKVGIMGVLQPFSDVVKLFIKGTWSMWFMNKMLYIFMPCFSLFLMLMFWVLMSWDYNQIMMEYGIIYFLCISSLGVYTIMISGWASNSKYSLLGGLRGLAQVISYEVGMAMILLSLVCIVGNYNINYLMEFQLNYFLLWGFLINFVMWFVSCLAETNRTPFDLSEGESELVSGFNVEYGSYGFAVLFMAEYGCIMYISMLSCVLFFGSLGTLYYCMLIMMYFFLLIRGTLVRFRYDALMLMAWSMILPVSINLFILFCYVKYLYCYLLCIMFSKTFSFLF</sequence>
<keyword evidence="5" id="KW-0813">Transport</keyword>
<evidence type="ECO:0000256" key="10">
    <source>
        <dbReference type="RuleBase" id="RU000471"/>
    </source>
</evidence>
<evidence type="ECO:0000256" key="5">
    <source>
        <dbReference type="ARBA" id="ARBA00022448"/>
    </source>
</evidence>
<feature type="transmembrane region" description="Helical" evidence="12">
    <location>
        <begin position="170"/>
        <end position="188"/>
    </location>
</feature>
<keyword evidence="8 11" id="KW-0830">Ubiquinone</keyword>
<protein>
    <recommendedName>
        <fullName evidence="4 11">NADH-ubiquinone oxidoreductase chain 1</fullName>
        <ecNumber evidence="11">7.1.1.2</ecNumber>
    </recommendedName>
</protein>
<evidence type="ECO:0000256" key="8">
    <source>
        <dbReference type="ARBA" id="ARBA00023075"/>
    </source>
</evidence>
<keyword evidence="9 12" id="KW-0472">Membrane</keyword>
<evidence type="ECO:0000256" key="9">
    <source>
        <dbReference type="ARBA" id="ARBA00023136"/>
    </source>
</evidence>
<dbReference type="GO" id="GO:0009060">
    <property type="term" value="P:aerobic respiration"/>
    <property type="evidence" value="ECO:0007669"/>
    <property type="project" value="TreeGrafter"/>
</dbReference>
<feature type="transmembrane region" description="Helical" evidence="12">
    <location>
        <begin position="69"/>
        <end position="89"/>
    </location>
</feature>